<dbReference type="PRINTS" id="PR00237">
    <property type="entry name" value="GPCRRHODOPSN"/>
</dbReference>
<keyword evidence="13" id="KW-1185">Reference proteome</keyword>
<evidence type="ECO:0000256" key="1">
    <source>
        <dbReference type="ARBA" id="ARBA00004141"/>
    </source>
</evidence>
<sequence>MRGRGKEVTHIEIVKTNGMSLLSHSVLDVSEGVSGASLFSKMESTSSPLITDYLGGENFSTEIPFFYGVGDEMEDGKIFFSTPEDMLNPSMRNPAFYPIVITHAITFVLGIFGNVVAVSVMIGDRKGRNATNLFLVSLAVADLLLLLLCIPLEVLQYFLQFEDNGVICKVARYTELLSASASVLNLCAVSLERFIVIVFPMRSRSVCTLSNCRKAICVVWVLAVVLSLPVMLTKEGYSVTYTNNITSVSVFYCKEVDENEGLPIAIYKFAILFAAPALLMMICYVYVIKMLILIIILFLVCWGPKLILTITLKLAFIFGLPIYSQEVYVCRVAFSLIPFVHSCINPIVYSFMSKNFRRSMNRQLGRCCVVCGCKCNCNNCGNHRNSIPLRSTARARTTQAVESTYSSNYCQLSDVHSTRHTEIEGISTI</sequence>
<comment type="caution">
    <text evidence="12">The sequence shown here is derived from an EMBL/GenBank/DDBJ whole genome shotgun (WGS) entry which is preliminary data.</text>
</comment>
<comment type="similarity">
    <text evidence="2 9">Belongs to the G-protein coupled receptor 1 family.</text>
</comment>
<keyword evidence="3 9" id="KW-0812">Transmembrane</keyword>
<dbReference type="OMA" id="MIFCSDH"/>
<dbReference type="PANTHER" id="PTHR24243:SF208">
    <property type="entry name" value="PYROKININ-1 RECEPTOR"/>
    <property type="match status" value="1"/>
</dbReference>
<evidence type="ECO:0000256" key="7">
    <source>
        <dbReference type="ARBA" id="ARBA00023170"/>
    </source>
</evidence>
<evidence type="ECO:0000256" key="8">
    <source>
        <dbReference type="ARBA" id="ARBA00023224"/>
    </source>
</evidence>
<dbReference type="SUPFAM" id="SSF81321">
    <property type="entry name" value="Family A G protein-coupled receptor-like"/>
    <property type="match status" value="1"/>
</dbReference>
<dbReference type="GO" id="GO:0004983">
    <property type="term" value="F:neuropeptide Y receptor activity"/>
    <property type="evidence" value="ECO:0007669"/>
    <property type="project" value="InterPro"/>
</dbReference>
<feature type="transmembrane region" description="Helical" evidence="10">
    <location>
        <begin position="212"/>
        <end position="232"/>
    </location>
</feature>
<feature type="transmembrane region" description="Helical" evidence="10">
    <location>
        <begin position="95"/>
        <end position="121"/>
    </location>
</feature>
<evidence type="ECO:0000256" key="4">
    <source>
        <dbReference type="ARBA" id="ARBA00022989"/>
    </source>
</evidence>
<evidence type="ECO:0000256" key="3">
    <source>
        <dbReference type="ARBA" id="ARBA00022692"/>
    </source>
</evidence>
<dbReference type="OrthoDB" id="5953793at2759"/>
<keyword evidence="4 10" id="KW-1133">Transmembrane helix</keyword>
<dbReference type="InterPro" id="IPR017452">
    <property type="entry name" value="GPCR_Rhodpsn_7TM"/>
</dbReference>
<proteinExistence type="inferred from homology"/>
<keyword evidence="6 10" id="KW-0472">Membrane</keyword>
<evidence type="ECO:0000256" key="10">
    <source>
        <dbReference type="SAM" id="Phobius"/>
    </source>
</evidence>
<dbReference type="EMBL" id="LJIJ01000104">
    <property type="protein sequence ID" value="ODN02604.1"/>
    <property type="molecule type" value="Genomic_DNA"/>
</dbReference>
<comment type="subcellular location">
    <subcellularLocation>
        <location evidence="1">Membrane</location>
        <topology evidence="1">Multi-pass membrane protein</topology>
    </subcellularLocation>
</comment>
<evidence type="ECO:0000259" key="11">
    <source>
        <dbReference type="PROSITE" id="PS50262"/>
    </source>
</evidence>
<dbReference type="Proteomes" id="UP000094527">
    <property type="component" value="Unassembled WGS sequence"/>
</dbReference>
<dbReference type="AlphaFoldDB" id="A0A1D2NBG9"/>
<feature type="transmembrane region" description="Helical" evidence="10">
    <location>
        <begin position="332"/>
        <end position="352"/>
    </location>
</feature>
<evidence type="ECO:0000256" key="2">
    <source>
        <dbReference type="ARBA" id="ARBA00010663"/>
    </source>
</evidence>
<dbReference type="InterPro" id="IPR000276">
    <property type="entry name" value="GPCR_Rhodpsn"/>
</dbReference>
<accession>A0A1D2NBG9</accession>
<name>A0A1D2NBG9_ORCCI</name>
<keyword evidence="5 9" id="KW-0297">G-protein coupled receptor</keyword>
<dbReference type="PROSITE" id="PS00237">
    <property type="entry name" value="G_PROTEIN_RECEP_F1_1"/>
    <property type="match status" value="1"/>
</dbReference>
<dbReference type="PRINTS" id="PR01012">
    <property type="entry name" value="NRPEPTIDEYR"/>
</dbReference>
<dbReference type="InterPro" id="IPR000611">
    <property type="entry name" value="NPY_rcpt"/>
</dbReference>
<evidence type="ECO:0000313" key="13">
    <source>
        <dbReference type="Proteomes" id="UP000094527"/>
    </source>
</evidence>
<feature type="transmembrane region" description="Helical" evidence="10">
    <location>
        <begin position="179"/>
        <end position="200"/>
    </location>
</feature>
<gene>
    <name evidence="12" type="ORF">Ocin01_04087</name>
</gene>
<evidence type="ECO:0000256" key="9">
    <source>
        <dbReference type="RuleBase" id="RU000688"/>
    </source>
</evidence>
<dbReference type="PANTHER" id="PTHR24243">
    <property type="entry name" value="G-PROTEIN COUPLED RECEPTOR"/>
    <property type="match status" value="1"/>
</dbReference>
<dbReference type="Pfam" id="PF00001">
    <property type="entry name" value="7tm_1"/>
    <property type="match status" value="1"/>
</dbReference>
<keyword evidence="7 9" id="KW-0675">Receptor</keyword>
<feature type="transmembrane region" description="Helical" evidence="10">
    <location>
        <begin position="294"/>
        <end position="320"/>
    </location>
</feature>
<dbReference type="STRING" id="48709.A0A1D2NBG9"/>
<feature type="domain" description="G-protein coupled receptors family 1 profile" evidence="11">
    <location>
        <begin position="113"/>
        <end position="349"/>
    </location>
</feature>
<feature type="transmembrane region" description="Helical" evidence="10">
    <location>
        <begin position="264"/>
        <end position="287"/>
    </location>
</feature>
<protein>
    <submittedName>
        <fullName evidence="12">Galanin receptor type 2</fullName>
    </submittedName>
</protein>
<keyword evidence="8 9" id="KW-0807">Transducer</keyword>
<dbReference type="Gene3D" id="1.20.1070.10">
    <property type="entry name" value="Rhodopsin 7-helix transmembrane proteins"/>
    <property type="match status" value="1"/>
</dbReference>
<reference evidence="12 13" key="1">
    <citation type="journal article" date="2016" name="Genome Biol. Evol.">
        <title>Gene Family Evolution Reflects Adaptation to Soil Environmental Stressors in the Genome of the Collembolan Orchesella cincta.</title>
        <authorList>
            <person name="Faddeeva-Vakhrusheva A."/>
            <person name="Derks M.F."/>
            <person name="Anvar S.Y."/>
            <person name="Agamennone V."/>
            <person name="Suring W."/>
            <person name="Smit S."/>
            <person name="van Straalen N.M."/>
            <person name="Roelofs D."/>
        </authorList>
    </citation>
    <scope>NUCLEOTIDE SEQUENCE [LARGE SCALE GENOMIC DNA]</scope>
    <source>
        <tissue evidence="12">Mixed pool</tissue>
    </source>
</reference>
<organism evidence="12 13">
    <name type="scientific">Orchesella cincta</name>
    <name type="common">Springtail</name>
    <name type="synonym">Podura cincta</name>
    <dbReference type="NCBI Taxonomy" id="48709"/>
    <lineage>
        <taxon>Eukaryota</taxon>
        <taxon>Metazoa</taxon>
        <taxon>Ecdysozoa</taxon>
        <taxon>Arthropoda</taxon>
        <taxon>Hexapoda</taxon>
        <taxon>Collembola</taxon>
        <taxon>Entomobryomorpha</taxon>
        <taxon>Entomobryoidea</taxon>
        <taxon>Orchesellidae</taxon>
        <taxon>Orchesellinae</taxon>
        <taxon>Orchesella</taxon>
    </lineage>
</organism>
<evidence type="ECO:0000256" key="6">
    <source>
        <dbReference type="ARBA" id="ARBA00023136"/>
    </source>
</evidence>
<dbReference type="GO" id="GO:0005886">
    <property type="term" value="C:plasma membrane"/>
    <property type="evidence" value="ECO:0007669"/>
    <property type="project" value="TreeGrafter"/>
</dbReference>
<evidence type="ECO:0000256" key="5">
    <source>
        <dbReference type="ARBA" id="ARBA00023040"/>
    </source>
</evidence>
<evidence type="ECO:0000313" key="12">
    <source>
        <dbReference type="EMBL" id="ODN02604.1"/>
    </source>
</evidence>
<feature type="transmembrane region" description="Helical" evidence="10">
    <location>
        <begin position="133"/>
        <end position="159"/>
    </location>
</feature>
<dbReference type="PROSITE" id="PS50262">
    <property type="entry name" value="G_PROTEIN_RECEP_F1_2"/>
    <property type="match status" value="1"/>
</dbReference>